<feature type="non-terminal residue" evidence="1">
    <location>
        <position position="1"/>
    </location>
</feature>
<dbReference type="EMBL" id="LAZR01036613">
    <property type="protein sequence ID" value="KKL24393.1"/>
    <property type="molecule type" value="Genomic_DNA"/>
</dbReference>
<dbReference type="AlphaFoldDB" id="A0A0F9EKI5"/>
<sequence>RHLCNDCAEDYTTCDNCGVLLDPDDMNEIDGECFCDDCVPELEPDTQRELF</sequence>
<gene>
    <name evidence="1" type="ORF">LCGC14_2415800</name>
</gene>
<organism evidence="1">
    <name type="scientific">marine sediment metagenome</name>
    <dbReference type="NCBI Taxonomy" id="412755"/>
    <lineage>
        <taxon>unclassified sequences</taxon>
        <taxon>metagenomes</taxon>
        <taxon>ecological metagenomes</taxon>
    </lineage>
</organism>
<comment type="caution">
    <text evidence="1">The sequence shown here is derived from an EMBL/GenBank/DDBJ whole genome shotgun (WGS) entry which is preliminary data.</text>
</comment>
<name>A0A0F9EKI5_9ZZZZ</name>
<proteinExistence type="predicted"/>
<evidence type="ECO:0000313" key="1">
    <source>
        <dbReference type="EMBL" id="KKL24393.1"/>
    </source>
</evidence>
<accession>A0A0F9EKI5</accession>
<reference evidence="1" key="1">
    <citation type="journal article" date="2015" name="Nature">
        <title>Complex archaea that bridge the gap between prokaryotes and eukaryotes.</title>
        <authorList>
            <person name="Spang A."/>
            <person name="Saw J.H."/>
            <person name="Jorgensen S.L."/>
            <person name="Zaremba-Niedzwiedzka K."/>
            <person name="Martijn J."/>
            <person name="Lind A.E."/>
            <person name="van Eijk R."/>
            <person name="Schleper C."/>
            <person name="Guy L."/>
            <person name="Ettema T.J."/>
        </authorList>
    </citation>
    <scope>NUCLEOTIDE SEQUENCE</scope>
</reference>
<protein>
    <submittedName>
        <fullName evidence="1">Uncharacterized protein</fullName>
    </submittedName>
</protein>